<dbReference type="SUPFAM" id="SSF48452">
    <property type="entry name" value="TPR-like"/>
    <property type="match status" value="1"/>
</dbReference>
<dbReference type="InterPro" id="IPR015943">
    <property type="entry name" value="WD40/YVTN_repeat-like_dom_sf"/>
</dbReference>
<dbReference type="PANTHER" id="PTHR15574:SF21">
    <property type="entry name" value="DDB1- AND CUL4-ASSOCIATED FACTOR 8"/>
    <property type="match status" value="1"/>
</dbReference>
<dbReference type="GO" id="GO:0005737">
    <property type="term" value="C:cytoplasm"/>
    <property type="evidence" value="ECO:0007669"/>
    <property type="project" value="TreeGrafter"/>
</dbReference>
<dbReference type="GO" id="GO:0080008">
    <property type="term" value="C:Cul4-RING E3 ubiquitin ligase complex"/>
    <property type="evidence" value="ECO:0007669"/>
    <property type="project" value="TreeGrafter"/>
</dbReference>
<feature type="repeat" description="TPR" evidence="3">
    <location>
        <begin position="1087"/>
        <end position="1120"/>
    </location>
</feature>
<dbReference type="AlphaFoldDB" id="A0AAD2D0L5"/>
<feature type="compositionally biased region" description="Polar residues" evidence="4">
    <location>
        <begin position="918"/>
        <end position="929"/>
    </location>
</feature>
<evidence type="ECO:0000256" key="3">
    <source>
        <dbReference type="PROSITE-ProRule" id="PRU00339"/>
    </source>
</evidence>
<comment type="caution">
    <text evidence="5">The sequence shown here is derived from an EMBL/GenBank/DDBJ whole genome shotgun (WGS) entry which is preliminary data.</text>
</comment>
<feature type="compositionally biased region" description="Acidic residues" evidence="4">
    <location>
        <begin position="1156"/>
        <end position="1166"/>
    </location>
</feature>
<feature type="compositionally biased region" description="Basic residues" evidence="4">
    <location>
        <begin position="1138"/>
        <end position="1150"/>
    </location>
</feature>
<dbReference type="Proteomes" id="UP001295423">
    <property type="component" value="Unassembled WGS sequence"/>
</dbReference>
<evidence type="ECO:0000313" key="5">
    <source>
        <dbReference type="EMBL" id="CAJ1945630.1"/>
    </source>
</evidence>
<evidence type="ECO:0000256" key="4">
    <source>
        <dbReference type="SAM" id="MobiDB-lite"/>
    </source>
</evidence>
<dbReference type="EMBL" id="CAKOGP040001446">
    <property type="protein sequence ID" value="CAJ1945630.1"/>
    <property type="molecule type" value="Genomic_DNA"/>
</dbReference>
<dbReference type="Gene3D" id="2.130.10.10">
    <property type="entry name" value="YVTN repeat-like/Quinoprotein amine dehydrogenase"/>
    <property type="match status" value="2"/>
</dbReference>
<keyword evidence="2" id="KW-0677">Repeat</keyword>
<dbReference type="InterPro" id="IPR001680">
    <property type="entry name" value="WD40_rpt"/>
</dbReference>
<feature type="compositionally biased region" description="Acidic residues" evidence="4">
    <location>
        <begin position="132"/>
        <end position="142"/>
    </location>
</feature>
<gene>
    <name evidence="5" type="ORF">CYCCA115_LOCUS9774</name>
</gene>
<evidence type="ECO:0000256" key="1">
    <source>
        <dbReference type="ARBA" id="ARBA00022574"/>
    </source>
</evidence>
<dbReference type="InterPro" id="IPR019734">
    <property type="entry name" value="TPR_rpt"/>
</dbReference>
<evidence type="ECO:0000256" key="2">
    <source>
        <dbReference type="ARBA" id="ARBA00022737"/>
    </source>
</evidence>
<dbReference type="Gene3D" id="1.25.40.10">
    <property type="entry name" value="Tetratricopeptide repeat domain"/>
    <property type="match status" value="1"/>
</dbReference>
<feature type="region of interest" description="Disordered" evidence="4">
    <location>
        <begin position="850"/>
        <end position="929"/>
    </location>
</feature>
<dbReference type="InterPro" id="IPR011990">
    <property type="entry name" value="TPR-like_helical_dom_sf"/>
</dbReference>
<dbReference type="InterPro" id="IPR036322">
    <property type="entry name" value="WD40_repeat_dom_sf"/>
</dbReference>
<protein>
    <submittedName>
        <fullName evidence="5">Uncharacterized protein</fullName>
    </submittedName>
</protein>
<proteinExistence type="predicted"/>
<dbReference type="PROSITE" id="PS50005">
    <property type="entry name" value="TPR"/>
    <property type="match status" value="1"/>
</dbReference>
<feature type="region of interest" description="Disordered" evidence="4">
    <location>
        <begin position="95"/>
        <end position="173"/>
    </location>
</feature>
<feature type="compositionally biased region" description="Basic and acidic residues" evidence="4">
    <location>
        <begin position="866"/>
        <end position="881"/>
    </location>
</feature>
<accession>A0AAD2D0L5</accession>
<dbReference type="PANTHER" id="PTHR15574">
    <property type="entry name" value="WD REPEAT DOMAIN-CONTAINING FAMILY"/>
    <property type="match status" value="1"/>
</dbReference>
<dbReference type="SMART" id="SM00320">
    <property type="entry name" value="WD40"/>
    <property type="match status" value="4"/>
</dbReference>
<evidence type="ECO:0000313" key="6">
    <source>
        <dbReference type="Proteomes" id="UP001295423"/>
    </source>
</evidence>
<organism evidence="5 6">
    <name type="scientific">Cylindrotheca closterium</name>
    <dbReference type="NCBI Taxonomy" id="2856"/>
    <lineage>
        <taxon>Eukaryota</taxon>
        <taxon>Sar</taxon>
        <taxon>Stramenopiles</taxon>
        <taxon>Ochrophyta</taxon>
        <taxon>Bacillariophyta</taxon>
        <taxon>Bacillariophyceae</taxon>
        <taxon>Bacillariophycidae</taxon>
        <taxon>Bacillariales</taxon>
        <taxon>Bacillariaceae</taxon>
        <taxon>Cylindrotheca</taxon>
    </lineage>
</organism>
<sequence>MLCAHERSPSVSSHGSLNSTPIVKEWRKRRSIPDLLAGRQTYGKRGRFGKQMGIPHDLLSYRTAWNRSRLQNMILAVGPGTPAALVMGHGPLHAQASVSTSSSSSSSAEAEPDLSGSEESLEEDTRERNEEGADGDGDDTGGENEAAGGSRARWTRQRRTQSDSDESGEDGTQQFVNAAFRRFYGEDSSSSEDEEEVQQNGICMEPKYAPSMRHGGCINTATWMDCGWRISTAGSCNEPVKTMDCPTQLVTSGDDHLVKFWDVREAMGSTTPLAGGVTTMCPFAQSHYCPGNNATDEWSRYFNATGRISGAVLPLATIRTGHYNNVFHVTPMATPGKVATCGADGYLRVADLQSAESSVIVSPEFDEELSDMLPAGFLSIRSPMCFSHHFLSDHTGLLCSERGLRRFDIRVPPRAQPSRSLLGRRYRVCKAFAVLSSPVTTSSLEEGDSVYVFAGGSSSDITLFDLRMTDASAANRVVQVYRPSSLTPLQDVSVSGIDLSRDRKELLVSYESDQIYTFPVFPRNGKGLGPTIDELRDMPVERSSGQNAPLRELASYGAHLNRFTFLKNARYAGPRDEYICTGSDSGHAWIYEKATGSVVSFLNADNSTCNGIVPHPSLPLFITYGIDSTAKLWRATTPIDSEIDDSPSGRLDVYHKSHYEMSPIVRKWNEIQPLLKVLFEEPGFESKDILPDSIPGAKERKEADMYGSRGGFRRHGGQPRICNDMQNLTKVVKLNLYSCIKSRVDGEDDVPVESDLDALQHRVCMIRQRHQADTMGLPWNPNIPWRLDSAEGLDVHPADLIPQSPSDWILHDSDMHRSQMGQHEYFNAKQYEDFYCLRYSNLEDIEPFSRGPLVQPGSIHVGDVNLSRKDEQNDDKTTGDKPKKRKEHKAKITDAARASGSEDAEIASIDDGNESEQTDSTAPTCKMNQSSFENNKDDLAHNQLYQTMLLLKDAGNEALEARNFDTAARRYDTGIQYGAVACMCYPTLKVIFSDEAGKEMRANGWLHLEWTPTVRLLIVLRLNHALVMLKPYFAQPHHAVEQSRLALLELRPFCTKKGKIMKGPKMTEVYREDEPEDTFLDAIKLQAKAFFRMGCAHYEMGEYREAIRAFENSVKSTQLSGADTDKGVLRRLTNAKREYKRTRKQQKRFKLSFAPGDEESEDDSSC</sequence>
<dbReference type="InterPro" id="IPR045151">
    <property type="entry name" value="DCAF8"/>
</dbReference>
<reference evidence="5" key="1">
    <citation type="submission" date="2023-08" db="EMBL/GenBank/DDBJ databases">
        <authorList>
            <person name="Audoor S."/>
            <person name="Bilcke G."/>
        </authorList>
    </citation>
    <scope>NUCLEOTIDE SEQUENCE</scope>
</reference>
<feature type="compositionally biased region" description="Low complexity" evidence="4">
    <location>
        <begin position="97"/>
        <end position="118"/>
    </location>
</feature>
<feature type="region of interest" description="Disordered" evidence="4">
    <location>
        <begin position="1133"/>
        <end position="1166"/>
    </location>
</feature>
<dbReference type="SUPFAM" id="SSF50978">
    <property type="entry name" value="WD40 repeat-like"/>
    <property type="match status" value="1"/>
</dbReference>
<name>A0AAD2D0L5_9STRA</name>
<keyword evidence="6" id="KW-1185">Reference proteome</keyword>
<keyword evidence="3" id="KW-0802">TPR repeat</keyword>
<keyword evidence="1" id="KW-0853">WD repeat</keyword>